<comment type="catalytic activity">
    <reaction evidence="6 7">
        <text>RX + glutathione = an S-substituted glutathione + a halide anion + H(+)</text>
        <dbReference type="Rhea" id="RHEA:16437"/>
        <dbReference type="ChEBI" id="CHEBI:15378"/>
        <dbReference type="ChEBI" id="CHEBI:16042"/>
        <dbReference type="ChEBI" id="CHEBI:17792"/>
        <dbReference type="ChEBI" id="CHEBI:57925"/>
        <dbReference type="ChEBI" id="CHEBI:90779"/>
        <dbReference type="EC" id="2.5.1.18"/>
    </reaction>
</comment>
<dbReference type="InterPro" id="IPR045073">
    <property type="entry name" value="Omega/Tau-like"/>
</dbReference>
<dbReference type="eggNOG" id="KOG0406">
    <property type="taxonomic scope" value="Eukaryota"/>
</dbReference>
<comment type="subcellular location">
    <subcellularLocation>
        <location evidence="1 7">Cytoplasm</location>
        <location evidence="1 7">Cytosol</location>
    </subcellularLocation>
</comment>
<evidence type="ECO:0000256" key="6">
    <source>
        <dbReference type="ARBA" id="ARBA00047960"/>
    </source>
</evidence>
<dbReference type="AlphaFoldDB" id="A0A059B1R2"/>
<keyword evidence="3" id="KW-0216">Detoxification</keyword>
<dbReference type="SFLD" id="SFLDS00019">
    <property type="entry name" value="Glutathione_Transferase_(cytos"/>
    <property type="match status" value="1"/>
</dbReference>
<feature type="domain" description="GST C-terminal" evidence="9">
    <location>
        <begin position="86"/>
        <end position="217"/>
    </location>
</feature>
<evidence type="ECO:0000256" key="1">
    <source>
        <dbReference type="ARBA" id="ARBA00004514"/>
    </source>
</evidence>
<evidence type="ECO:0000256" key="5">
    <source>
        <dbReference type="ARBA" id="ARBA00025743"/>
    </source>
</evidence>
<dbReference type="EC" id="2.5.1.18" evidence="7"/>
<dbReference type="CDD" id="cd03185">
    <property type="entry name" value="GST_C_Tau"/>
    <property type="match status" value="1"/>
</dbReference>
<name>A0A059B1R2_EUCGR</name>
<dbReference type="GO" id="GO:0009407">
    <property type="term" value="P:toxin catabolic process"/>
    <property type="evidence" value="ECO:0007669"/>
    <property type="project" value="UniProtKB-ARBA"/>
</dbReference>
<sequence length="230" mass="27120">MEEVKLHGFWASPYSHRVIWALKLKGVEYEYIEEDLSNKSQLLLQYNPVHKKIPVLVHRGKPIIESLVILEYVEETWPEPPLLPKDAHERASSRFWINFMAEKGLTFFKFFMMSRGEEREKGTEEVLEILRTLEHEALGDKKFFGGDSIGLADITFGWLAYWFECMEAVGDVKLLSPTTFPRLHLWVENWKEVDVVKESHPDSEKLLGHFRRLRERFTSPSQKENKIKSW</sequence>
<dbReference type="PANTHER" id="PTHR11260:SF765">
    <property type="entry name" value="GLUTATHIONE TRANSFERASE"/>
    <property type="match status" value="1"/>
</dbReference>
<dbReference type="InParanoid" id="A0A059B1R2"/>
<evidence type="ECO:0000256" key="4">
    <source>
        <dbReference type="ARBA" id="ARBA00022679"/>
    </source>
</evidence>
<dbReference type="EMBL" id="KK198760">
    <property type="protein sequence ID" value="KCW59831.1"/>
    <property type="molecule type" value="Genomic_DNA"/>
</dbReference>
<dbReference type="Pfam" id="PF13410">
    <property type="entry name" value="GST_C_2"/>
    <property type="match status" value="1"/>
</dbReference>
<organism evidence="10">
    <name type="scientific">Eucalyptus grandis</name>
    <name type="common">Flooded gum</name>
    <dbReference type="NCBI Taxonomy" id="71139"/>
    <lineage>
        <taxon>Eukaryota</taxon>
        <taxon>Viridiplantae</taxon>
        <taxon>Streptophyta</taxon>
        <taxon>Embryophyta</taxon>
        <taxon>Tracheophyta</taxon>
        <taxon>Spermatophyta</taxon>
        <taxon>Magnoliopsida</taxon>
        <taxon>eudicotyledons</taxon>
        <taxon>Gunneridae</taxon>
        <taxon>Pentapetalae</taxon>
        <taxon>rosids</taxon>
        <taxon>malvids</taxon>
        <taxon>Myrtales</taxon>
        <taxon>Myrtaceae</taxon>
        <taxon>Myrtoideae</taxon>
        <taxon>Eucalypteae</taxon>
        <taxon>Eucalyptus</taxon>
    </lineage>
</organism>
<evidence type="ECO:0000256" key="7">
    <source>
        <dbReference type="RuleBase" id="RU369102"/>
    </source>
</evidence>
<dbReference type="InterPro" id="IPR036249">
    <property type="entry name" value="Thioredoxin-like_sf"/>
</dbReference>
<dbReference type="SUPFAM" id="SSF52833">
    <property type="entry name" value="Thioredoxin-like"/>
    <property type="match status" value="1"/>
</dbReference>
<dbReference type="STRING" id="71139.A0A059B1R2"/>
<dbReference type="InterPro" id="IPR040079">
    <property type="entry name" value="Glutathione_S-Trfase"/>
</dbReference>
<evidence type="ECO:0000259" key="9">
    <source>
        <dbReference type="PROSITE" id="PS50405"/>
    </source>
</evidence>
<dbReference type="FunFam" id="1.20.1050.10:FF:000012">
    <property type="entry name" value="Tau class glutathione S-transferase"/>
    <property type="match status" value="1"/>
</dbReference>
<dbReference type="GO" id="GO:0005737">
    <property type="term" value="C:cytoplasm"/>
    <property type="evidence" value="ECO:0000318"/>
    <property type="project" value="GO_Central"/>
</dbReference>
<evidence type="ECO:0000259" key="8">
    <source>
        <dbReference type="PROSITE" id="PS50404"/>
    </source>
</evidence>
<comment type="similarity">
    <text evidence="5">Belongs to the GST superfamily. Tau family.</text>
</comment>
<dbReference type="InterPro" id="IPR045074">
    <property type="entry name" value="GST_C_Tau"/>
</dbReference>
<dbReference type="SFLD" id="SFLDG00358">
    <property type="entry name" value="Main_(cytGST)"/>
    <property type="match status" value="1"/>
</dbReference>
<dbReference type="PANTHER" id="PTHR11260">
    <property type="entry name" value="GLUTATHIONE S-TRANSFERASE, GST, SUPERFAMILY, GST DOMAIN CONTAINING"/>
    <property type="match status" value="1"/>
</dbReference>
<dbReference type="InterPro" id="IPR010987">
    <property type="entry name" value="Glutathione-S-Trfase_C-like"/>
</dbReference>
<dbReference type="PROSITE" id="PS50404">
    <property type="entry name" value="GST_NTER"/>
    <property type="match status" value="1"/>
</dbReference>
<reference evidence="10" key="1">
    <citation type="submission" date="2013-07" db="EMBL/GenBank/DDBJ databases">
        <title>The genome of Eucalyptus grandis.</title>
        <authorList>
            <person name="Schmutz J."/>
            <person name="Hayes R."/>
            <person name="Myburg A."/>
            <person name="Tuskan G."/>
            <person name="Grattapaglia D."/>
            <person name="Rokhsar D.S."/>
        </authorList>
    </citation>
    <scope>NUCLEOTIDE SEQUENCE</scope>
    <source>
        <tissue evidence="10">Leaf extractions</tissue>
    </source>
</reference>
<dbReference type="PROSITE" id="PS50405">
    <property type="entry name" value="GST_CTER"/>
    <property type="match status" value="1"/>
</dbReference>
<dbReference type="CDD" id="cd03058">
    <property type="entry name" value="GST_N_Tau"/>
    <property type="match status" value="1"/>
</dbReference>
<dbReference type="SFLD" id="SFLDG01152">
    <property type="entry name" value="Main.3:_Omega-_and_Tau-like"/>
    <property type="match status" value="1"/>
</dbReference>
<dbReference type="Gene3D" id="1.20.1050.10">
    <property type="match status" value="1"/>
</dbReference>
<dbReference type="Gene3D" id="3.40.30.10">
    <property type="entry name" value="Glutaredoxin"/>
    <property type="match status" value="1"/>
</dbReference>
<protein>
    <recommendedName>
        <fullName evidence="7">Glutathione S-transferase</fullName>
        <ecNumber evidence="7">2.5.1.18</ecNumber>
    </recommendedName>
</protein>
<dbReference type="FunFam" id="3.40.30.10:FF:000014">
    <property type="entry name" value="Tau class glutathione S-transferase"/>
    <property type="match status" value="1"/>
</dbReference>
<dbReference type="Gramene" id="KCW59831">
    <property type="protein sequence ID" value="KCW59831"/>
    <property type="gene ID" value="EUGRSUZ_H02576"/>
</dbReference>
<dbReference type="GO" id="GO:0005829">
    <property type="term" value="C:cytosol"/>
    <property type="evidence" value="ECO:0007669"/>
    <property type="project" value="UniProtKB-SubCell"/>
</dbReference>
<dbReference type="SUPFAM" id="SSF47616">
    <property type="entry name" value="GST C-terminal domain-like"/>
    <property type="match status" value="1"/>
</dbReference>
<evidence type="ECO:0000256" key="2">
    <source>
        <dbReference type="ARBA" id="ARBA00022490"/>
    </source>
</evidence>
<evidence type="ECO:0000313" key="10">
    <source>
        <dbReference type="EMBL" id="KCW59831.1"/>
    </source>
</evidence>
<comment type="function">
    <text evidence="7">Is involved in the conjugation of reduced glutathione to a wide number of exogenous and endogenous hydrophobic electrophiles.</text>
</comment>
<proteinExistence type="inferred from homology"/>
<gene>
    <name evidence="10" type="ORF">EUGRSUZ_H02576</name>
</gene>
<accession>A0A059B1R2</accession>
<dbReference type="GO" id="GO:0006749">
    <property type="term" value="P:glutathione metabolic process"/>
    <property type="evidence" value="ECO:0000318"/>
    <property type="project" value="GO_Central"/>
</dbReference>
<keyword evidence="4 7" id="KW-0808">Transferase</keyword>
<dbReference type="GO" id="GO:0004364">
    <property type="term" value="F:glutathione transferase activity"/>
    <property type="evidence" value="ECO:0000318"/>
    <property type="project" value="GO_Central"/>
</dbReference>
<dbReference type="InterPro" id="IPR004045">
    <property type="entry name" value="Glutathione_S-Trfase_N"/>
</dbReference>
<evidence type="ECO:0000256" key="3">
    <source>
        <dbReference type="ARBA" id="ARBA00022575"/>
    </source>
</evidence>
<keyword evidence="2 7" id="KW-0963">Cytoplasm</keyword>
<dbReference type="OMA" id="WINNFKE"/>
<dbReference type="Pfam" id="PF02798">
    <property type="entry name" value="GST_N"/>
    <property type="match status" value="1"/>
</dbReference>
<dbReference type="OrthoDB" id="202840at2759"/>
<dbReference type="KEGG" id="egr:104414196"/>
<dbReference type="InterPro" id="IPR036282">
    <property type="entry name" value="Glutathione-S-Trfase_C_sf"/>
</dbReference>
<feature type="domain" description="GST N-terminal" evidence="8">
    <location>
        <begin position="2"/>
        <end position="81"/>
    </location>
</feature>